<feature type="region of interest" description="Disordered" evidence="1">
    <location>
        <begin position="1"/>
        <end position="47"/>
    </location>
</feature>
<dbReference type="RefSeq" id="WP_115418145.1">
    <property type="nucleotide sequence ID" value="NZ_CP031358.1"/>
</dbReference>
<keyword evidence="3" id="KW-1185">Reference proteome</keyword>
<protein>
    <submittedName>
        <fullName evidence="2">Ribosome alternative rescue factor ArfA</fullName>
    </submittedName>
</protein>
<dbReference type="EMBL" id="CP031358">
    <property type="protein sequence ID" value="AXK43832.1"/>
    <property type="molecule type" value="Genomic_DNA"/>
</dbReference>
<keyword evidence="2" id="KW-0614">Plasmid</keyword>
<organism evidence="2 3">
    <name type="scientific">Erythrobacter aureus</name>
    <dbReference type="NCBI Taxonomy" id="2182384"/>
    <lineage>
        <taxon>Bacteria</taxon>
        <taxon>Pseudomonadati</taxon>
        <taxon>Pseudomonadota</taxon>
        <taxon>Alphaproteobacteria</taxon>
        <taxon>Sphingomonadales</taxon>
        <taxon>Erythrobacteraceae</taxon>
        <taxon>Erythrobacter/Porphyrobacter group</taxon>
        <taxon>Erythrobacter</taxon>
    </lineage>
</organism>
<dbReference type="KEGG" id="err:DVR09_15360"/>
<dbReference type="GO" id="GO:0072344">
    <property type="term" value="P:rescue of stalled ribosome"/>
    <property type="evidence" value="ECO:0007669"/>
    <property type="project" value="InterPro"/>
</dbReference>
<proteinExistence type="predicted"/>
<name>A0A345YIT0_9SPHN</name>
<evidence type="ECO:0000256" key="1">
    <source>
        <dbReference type="SAM" id="MobiDB-lite"/>
    </source>
</evidence>
<dbReference type="InterPro" id="IPR005589">
    <property type="entry name" value="ArfA"/>
</dbReference>
<sequence length="47" mass="5246">MAAHALKTRNPVAGALRHGNHRHQVVSARKGRGSYTRKTKHKARAFD</sequence>
<feature type="compositionally biased region" description="Basic residues" evidence="1">
    <location>
        <begin position="18"/>
        <end position="47"/>
    </location>
</feature>
<reference evidence="2 3" key="1">
    <citation type="submission" date="2018-07" db="EMBL/GenBank/DDBJ databases">
        <title>Genome sequence of Erythrobacter strain YH-07, an antagonistic bacterium isolated from Yellow Sea.</title>
        <authorList>
            <person name="Tang T."/>
            <person name="Liu Q."/>
            <person name="Sun X."/>
        </authorList>
    </citation>
    <scope>NUCLEOTIDE SEQUENCE [LARGE SCALE GENOMIC DNA]</scope>
    <source>
        <strain evidence="2 3">YH-07</strain>
        <plasmid evidence="2 3">unnamed</plasmid>
    </source>
</reference>
<evidence type="ECO:0000313" key="2">
    <source>
        <dbReference type="EMBL" id="AXK43832.1"/>
    </source>
</evidence>
<evidence type="ECO:0000313" key="3">
    <source>
        <dbReference type="Proteomes" id="UP000254508"/>
    </source>
</evidence>
<dbReference type="Pfam" id="PF03889">
    <property type="entry name" value="ArfA"/>
    <property type="match status" value="1"/>
</dbReference>
<geneLocation type="plasmid" evidence="2 3">
    <name>unnamed</name>
</geneLocation>
<gene>
    <name evidence="2" type="ORF">DVR09_15360</name>
</gene>
<dbReference type="AlphaFoldDB" id="A0A345YIT0"/>
<accession>A0A345YIT0</accession>
<dbReference type="Proteomes" id="UP000254508">
    <property type="component" value="Plasmid unnamed"/>
</dbReference>